<comment type="caution">
    <text evidence="1">The sequence shown here is derived from an EMBL/GenBank/DDBJ whole genome shotgun (WGS) entry which is preliminary data.</text>
</comment>
<gene>
    <name evidence="1" type="ORF">S01H1_68898</name>
</gene>
<proteinExistence type="predicted"/>
<accession>X0WYC6</accession>
<name>X0WYC6_9ZZZZ</name>
<sequence>RPEFALRLQNKTKVYVPVPNNIRENVDTLTVQSGSEGLEE</sequence>
<organism evidence="1">
    <name type="scientific">marine sediment metagenome</name>
    <dbReference type="NCBI Taxonomy" id="412755"/>
    <lineage>
        <taxon>unclassified sequences</taxon>
        <taxon>metagenomes</taxon>
        <taxon>ecological metagenomes</taxon>
    </lineage>
</organism>
<feature type="non-terminal residue" evidence="1">
    <location>
        <position position="1"/>
    </location>
</feature>
<dbReference type="EMBL" id="BARS01045707">
    <property type="protein sequence ID" value="GAG35715.1"/>
    <property type="molecule type" value="Genomic_DNA"/>
</dbReference>
<reference evidence="1" key="1">
    <citation type="journal article" date="2014" name="Front. Microbiol.">
        <title>High frequency of phylogenetically diverse reductive dehalogenase-homologous genes in deep subseafloor sedimentary metagenomes.</title>
        <authorList>
            <person name="Kawai M."/>
            <person name="Futagami T."/>
            <person name="Toyoda A."/>
            <person name="Takaki Y."/>
            <person name="Nishi S."/>
            <person name="Hori S."/>
            <person name="Arai W."/>
            <person name="Tsubouchi T."/>
            <person name="Morono Y."/>
            <person name="Uchiyama I."/>
            <person name="Ito T."/>
            <person name="Fujiyama A."/>
            <person name="Inagaki F."/>
            <person name="Takami H."/>
        </authorList>
    </citation>
    <scope>NUCLEOTIDE SEQUENCE</scope>
    <source>
        <strain evidence="1">Expedition CK06-06</strain>
    </source>
</reference>
<protein>
    <submittedName>
        <fullName evidence="1">Uncharacterized protein</fullName>
    </submittedName>
</protein>
<evidence type="ECO:0000313" key="1">
    <source>
        <dbReference type="EMBL" id="GAG35715.1"/>
    </source>
</evidence>
<dbReference type="AlphaFoldDB" id="X0WYC6"/>